<evidence type="ECO:0000313" key="3">
    <source>
        <dbReference type="EMBL" id="MEN2768298.1"/>
    </source>
</evidence>
<gene>
    <name evidence="3" type="ORF">ABC228_14040</name>
</gene>
<dbReference type="SUPFAM" id="SSF55961">
    <property type="entry name" value="Bet v1-like"/>
    <property type="match status" value="1"/>
</dbReference>
<dbReference type="InterPro" id="IPR013538">
    <property type="entry name" value="ASHA1/2-like_C"/>
</dbReference>
<name>A0ABU9XJ72_9BACI</name>
<dbReference type="Proteomes" id="UP001444625">
    <property type="component" value="Unassembled WGS sequence"/>
</dbReference>
<dbReference type="RefSeq" id="WP_345825776.1">
    <property type="nucleotide sequence ID" value="NZ_JBDIML010000004.1"/>
</dbReference>
<reference evidence="3 4" key="1">
    <citation type="submission" date="2024-05" db="EMBL/GenBank/DDBJ databases">
        <authorList>
            <person name="Haq I."/>
            <person name="Ullah Z."/>
            <person name="Ahmad R."/>
            <person name="Li M."/>
            <person name="Tong Y."/>
        </authorList>
    </citation>
    <scope>NUCLEOTIDE SEQUENCE [LARGE SCALE GENOMIC DNA]</scope>
    <source>
        <strain evidence="3 4">16A2E</strain>
    </source>
</reference>
<dbReference type="InterPro" id="IPR023393">
    <property type="entry name" value="START-like_dom_sf"/>
</dbReference>
<protein>
    <submittedName>
        <fullName evidence="3">SRPBCC domain-containing protein</fullName>
    </submittedName>
</protein>
<keyword evidence="4" id="KW-1185">Reference proteome</keyword>
<dbReference type="Pfam" id="PF08327">
    <property type="entry name" value="AHSA1"/>
    <property type="match status" value="1"/>
</dbReference>
<accession>A0ABU9XJ72</accession>
<dbReference type="Gene3D" id="3.30.530.20">
    <property type="match status" value="1"/>
</dbReference>
<evidence type="ECO:0000256" key="1">
    <source>
        <dbReference type="ARBA" id="ARBA00006817"/>
    </source>
</evidence>
<evidence type="ECO:0000259" key="2">
    <source>
        <dbReference type="Pfam" id="PF08327"/>
    </source>
</evidence>
<comment type="caution">
    <text evidence="3">The sequence shown here is derived from an EMBL/GenBank/DDBJ whole genome shotgun (WGS) entry which is preliminary data.</text>
</comment>
<dbReference type="EMBL" id="JBDIML010000004">
    <property type="protein sequence ID" value="MEN2768298.1"/>
    <property type="molecule type" value="Genomic_DNA"/>
</dbReference>
<organism evidence="3 4">
    <name type="scientific">Ornithinibacillus xuwenensis</name>
    <dbReference type="NCBI Taxonomy" id="3144668"/>
    <lineage>
        <taxon>Bacteria</taxon>
        <taxon>Bacillati</taxon>
        <taxon>Bacillota</taxon>
        <taxon>Bacilli</taxon>
        <taxon>Bacillales</taxon>
        <taxon>Bacillaceae</taxon>
        <taxon>Ornithinibacillus</taxon>
    </lineage>
</organism>
<comment type="similarity">
    <text evidence="1">Belongs to the AHA1 family.</text>
</comment>
<proteinExistence type="inferred from homology"/>
<evidence type="ECO:0000313" key="4">
    <source>
        <dbReference type="Proteomes" id="UP001444625"/>
    </source>
</evidence>
<sequence length="174" mass="20128">MSEQGAASKLVSYAEGSTLVMERTFDAPRELVFKAYSQKEHLENWWGPKGWQTTSVKFDFRPNGEWHYCMKCVDEKQGEFFGQLSCGKTYYQEIVEPERITYKDVFVDAEGNEISNMPEIFASITFLEENDKTKVIIRSQFDSVETLQQIMDMGVVEGSASQYERLDILLEELK</sequence>
<feature type="domain" description="Activator of Hsp90 ATPase homologue 1/2-like C-terminal" evidence="2">
    <location>
        <begin position="26"/>
        <end position="171"/>
    </location>
</feature>